<dbReference type="EMBL" id="PDCK01000041">
    <property type="protein sequence ID" value="PRQ42481.1"/>
    <property type="molecule type" value="Genomic_DNA"/>
</dbReference>
<proteinExistence type="predicted"/>
<dbReference type="GO" id="GO:0061630">
    <property type="term" value="F:ubiquitin protein ligase activity"/>
    <property type="evidence" value="ECO:0007669"/>
    <property type="project" value="InterPro"/>
</dbReference>
<comment type="caution">
    <text evidence="2">The sequence shown here is derived from an EMBL/GenBank/DDBJ whole genome shotgun (WGS) entry which is preliminary data.</text>
</comment>
<keyword evidence="1" id="KW-0808">Transferase</keyword>
<evidence type="ECO:0000313" key="2">
    <source>
        <dbReference type="EMBL" id="PRQ42481.1"/>
    </source>
</evidence>
<dbReference type="AlphaFoldDB" id="A0A2P6R7T4"/>
<gene>
    <name evidence="2" type="ORF">RchiOBHm_Chr3g0458101</name>
</gene>
<dbReference type="GO" id="GO:0043161">
    <property type="term" value="P:proteasome-mediated ubiquitin-dependent protein catabolic process"/>
    <property type="evidence" value="ECO:0007669"/>
    <property type="project" value="TreeGrafter"/>
</dbReference>
<dbReference type="Gramene" id="PRQ42481">
    <property type="protein sequence ID" value="PRQ42481"/>
    <property type="gene ID" value="RchiOBHm_Chr3g0458101"/>
</dbReference>
<keyword evidence="3" id="KW-1185">Reference proteome</keyword>
<dbReference type="InterPro" id="IPR045322">
    <property type="entry name" value="HECTD1/TRIP12-like"/>
</dbReference>
<name>A0A2P6R7T4_ROSCH</name>
<dbReference type="PANTHER" id="PTHR45670:SF1">
    <property type="entry name" value="E3 UBIQUITIN-PROTEIN LIGASE HECTD1"/>
    <property type="match status" value="1"/>
</dbReference>
<dbReference type="GO" id="GO:0000209">
    <property type="term" value="P:protein polyubiquitination"/>
    <property type="evidence" value="ECO:0007669"/>
    <property type="project" value="TreeGrafter"/>
</dbReference>
<dbReference type="STRING" id="74649.A0A2P6R7T4"/>
<evidence type="ECO:0000256" key="1">
    <source>
        <dbReference type="ARBA" id="ARBA00022679"/>
    </source>
</evidence>
<organism evidence="2 3">
    <name type="scientific">Rosa chinensis</name>
    <name type="common">China rose</name>
    <dbReference type="NCBI Taxonomy" id="74649"/>
    <lineage>
        <taxon>Eukaryota</taxon>
        <taxon>Viridiplantae</taxon>
        <taxon>Streptophyta</taxon>
        <taxon>Embryophyta</taxon>
        <taxon>Tracheophyta</taxon>
        <taxon>Spermatophyta</taxon>
        <taxon>Magnoliopsida</taxon>
        <taxon>eudicotyledons</taxon>
        <taxon>Gunneridae</taxon>
        <taxon>Pentapetalae</taxon>
        <taxon>rosids</taxon>
        <taxon>fabids</taxon>
        <taxon>Rosales</taxon>
        <taxon>Rosaceae</taxon>
        <taxon>Rosoideae</taxon>
        <taxon>Rosoideae incertae sedis</taxon>
        <taxon>Rosa</taxon>
    </lineage>
</organism>
<reference evidence="2 3" key="1">
    <citation type="journal article" date="2018" name="Nat. Genet.">
        <title>The Rosa genome provides new insights in the design of modern roses.</title>
        <authorList>
            <person name="Bendahmane M."/>
        </authorList>
    </citation>
    <scope>NUCLEOTIDE SEQUENCE [LARGE SCALE GENOMIC DNA]</scope>
    <source>
        <strain evidence="3">cv. Old Blush</strain>
    </source>
</reference>
<sequence length="87" mass="10124">MLMRSSARPSNWSLLMQTHVKRSKLPLDGADFVMEDVPLLTNLLQYHDAKVLEHASVCLTRIAESFSQYFFFLMLFLLKEKVVCIFL</sequence>
<evidence type="ECO:0000313" key="3">
    <source>
        <dbReference type="Proteomes" id="UP000238479"/>
    </source>
</evidence>
<dbReference type="PANTHER" id="PTHR45670">
    <property type="entry name" value="E3 UBIQUITIN-PROTEIN LIGASE TRIP12"/>
    <property type="match status" value="1"/>
</dbReference>
<dbReference type="Proteomes" id="UP000238479">
    <property type="component" value="Chromosome 3"/>
</dbReference>
<protein>
    <submittedName>
        <fullName evidence="2">Uncharacterized protein</fullName>
    </submittedName>
</protein>
<accession>A0A2P6R7T4</accession>